<feature type="transmembrane region" description="Helical" evidence="1">
    <location>
        <begin position="380"/>
        <end position="400"/>
    </location>
</feature>
<feature type="transmembrane region" description="Helical" evidence="1">
    <location>
        <begin position="7"/>
        <end position="26"/>
    </location>
</feature>
<keyword evidence="1" id="KW-1133">Transmembrane helix</keyword>
<evidence type="ECO:0000256" key="1">
    <source>
        <dbReference type="SAM" id="Phobius"/>
    </source>
</evidence>
<dbReference type="RefSeq" id="WP_110609290.1">
    <property type="nucleotide sequence ID" value="NZ_PDOD01000002.1"/>
</dbReference>
<protein>
    <submittedName>
        <fullName evidence="3">Sporulation integral membrane protein YlbJ</fullName>
    </submittedName>
</protein>
<dbReference type="OrthoDB" id="1645614at2"/>
<feature type="transmembrane region" description="Helical" evidence="1">
    <location>
        <begin position="239"/>
        <end position="256"/>
    </location>
</feature>
<proteinExistence type="predicted"/>
<dbReference type="InterPro" id="IPR014226">
    <property type="entry name" value="Spore_IM_YlbJ"/>
</dbReference>
<evidence type="ECO:0000259" key="2">
    <source>
        <dbReference type="Pfam" id="PF07670"/>
    </source>
</evidence>
<feature type="transmembrane region" description="Helical" evidence="1">
    <location>
        <begin position="293"/>
        <end position="315"/>
    </location>
</feature>
<dbReference type="Pfam" id="PF07670">
    <property type="entry name" value="Gate"/>
    <property type="match status" value="1"/>
</dbReference>
<dbReference type="NCBIfam" id="TIGR02871">
    <property type="entry name" value="spore_ylbJ"/>
    <property type="match status" value="1"/>
</dbReference>
<feature type="domain" description="Nucleoside transporter/FeoB GTPase Gate" evidence="2">
    <location>
        <begin position="44"/>
        <end position="132"/>
    </location>
</feature>
<keyword evidence="4" id="KW-1185">Reference proteome</keyword>
<feature type="transmembrane region" description="Helical" evidence="1">
    <location>
        <begin position="46"/>
        <end position="72"/>
    </location>
</feature>
<dbReference type="InterPro" id="IPR011642">
    <property type="entry name" value="Gate_dom"/>
</dbReference>
<name>A0A323TFB6_9BACI</name>
<accession>A0A323TFB6</accession>
<evidence type="ECO:0000313" key="3">
    <source>
        <dbReference type="EMBL" id="PYZ93260.1"/>
    </source>
</evidence>
<feature type="transmembrane region" description="Helical" evidence="1">
    <location>
        <begin position="132"/>
        <end position="158"/>
    </location>
</feature>
<keyword evidence="1" id="KW-0812">Transmembrane</keyword>
<evidence type="ECO:0000313" key="4">
    <source>
        <dbReference type="Proteomes" id="UP000248214"/>
    </source>
</evidence>
<sequence length="405" mass="45343">MSRIDLFRTFLYGVSATFIAICFMLFPKEAYEASSRGMTVWWEVVFPSLLPFFILSDFLIRFGVVSFIGTLFEPLMRPLFRVPGSGGFVWAMGLASGFPSGAKYTTRLWEEGHITKIEGERLVSFSNASNPLFIFGAIAVGFFQNAALGLLLATAHYAGNLIVGLIMRFHGSKLDETTTNQNKSISMKKAIKKMHKDRMKQHEPLGKMMGDAVQSSIHTLLMIGGFMIFFAVLNQILEMIHFSLVFQFIISIILNWMEMPKELSPGIIAGLFEITIGSQRISDVYQASLLQQAVITSFILAFNGFSVQAQVASILAKTNIRFLPFFVARCLHGCISAILTLILFQPLYTDRILDSTLPASQQPRNEESLQAFLVHMYEWLTTYGSTITLVCLSAWIVLSLTKKLN</sequence>
<reference evidence="3 4" key="1">
    <citation type="submission" date="2017-10" db="EMBL/GenBank/DDBJ databases">
        <title>Bacillus sp. nov., a halophilic bacterium isolated from a Keqin Lake.</title>
        <authorList>
            <person name="Wang H."/>
        </authorList>
    </citation>
    <scope>NUCLEOTIDE SEQUENCE [LARGE SCALE GENOMIC DNA]</scope>
    <source>
        <strain evidence="3 4">KQ-12</strain>
    </source>
</reference>
<feature type="transmembrane region" description="Helical" evidence="1">
    <location>
        <begin position="79"/>
        <end position="98"/>
    </location>
</feature>
<dbReference type="EMBL" id="PDOD01000002">
    <property type="protein sequence ID" value="PYZ93260.1"/>
    <property type="molecule type" value="Genomic_DNA"/>
</dbReference>
<feature type="transmembrane region" description="Helical" evidence="1">
    <location>
        <begin position="215"/>
        <end position="233"/>
    </location>
</feature>
<dbReference type="AlphaFoldDB" id="A0A323TFB6"/>
<gene>
    <name evidence="3" type="primary">ylbJ</name>
    <name evidence="3" type="ORF">CR194_08680</name>
</gene>
<organism evidence="3 4">
    <name type="scientific">Salipaludibacillus keqinensis</name>
    <dbReference type="NCBI Taxonomy" id="2045207"/>
    <lineage>
        <taxon>Bacteria</taxon>
        <taxon>Bacillati</taxon>
        <taxon>Bacillota</taxon>
        <taxon>Bacilli</taxon>
        <taxon>Bacillales</taxon>
        <taxon>Bacillaceae</taxon>
    </lineage>
</organism>
<comment type="caution">
    <text evidence="3">The sequence shown here is derived from an EMBL/GenBank/DDBJ whole genome shotgun (WGS) entry which is preliminary data.</text>
</comment>
<dbReference type="Proteomes" id="UP000248214">
    <property type="component" value="Unassembled WGS sequence"/>
</dbReference>
<feature type="transmembrane region" description="Helical" evidence="1">
    <location>
        <begin position="322"/>
        <end position="344"/>
    </location>
</feature>
<keyword evidence="1" id="KW-0472">Membrane</keyword>